<sequence>MSKILICGVDEAGRGPLAGPVVAAAVVLGGNIIEGLRDSKKLSNAQRRRLAPRIRDHCLSYALGVSTVEEIDHYNIRRATMFAMQRAVSGIIVCPDEVLVDGDFVPDFPYPSKPLIGGDNLVEEIMAASILAKTMRDDIMLKYDADYPIYGFAQHKGYCTTTHLQALAENGPCPIHRHSFAPVKKAMVVRKEP</sequence>
<evidence type="ECO:0000256" key="15">
    <source>
        <dbReference type="PROSITE-ProRule" id="PRU01319"/>
    </source>
</evidence>
<feature type="binding site" evidence="14 15">
    <location>
        <position position="11"/>
    </location>
    <ligand>
        <name>a divalent metal cation</name>
        <dbReference type="ChEBI" id="CHEBI:60240"/>
    </ligand>
</feature>
<dbReference type="HAMAP" id="MF_00052_B">
    <property type="entry name" value="RNase_HII_B"/>
    <property type="match status" value="1"/>
</dbReference>
<comment type="cofactor">
    <cofactor evidence="2">
        <name>Mg(2+)</name>
        <dbReference type="ChEBI" id="CHEBI:18420"/>
    </cofactor>
</comment>
<dbReference type="SUPFAM" id="SSF53098">
    <property type="entry name" value="Ribonuclease H-like"/>
    <property type="match status" value="1"/>
</dbReference>
<evidence type="ECO:0000256" key="2">
    <source>
        <dbReference type="ARBA" id="ARBA00001946"/>
    </source>
</evidence>
<evidence type="ECO:0000256" key="8">
    <source>
        <dbReference type="ARBA" id="ARBA00022490"/>
    </source>
</evidence>
<keyword evidence="19" id="KW-1185">Reference proteome</keyword>
<evidence type="ECO:0000256" key="16">
    <source>
        <dbReference type="RuleBase" id="RU003515"/>
    </source>
</evidence>
<evidence type="ECO:0000256" key="14">
    <source>
        <dbReference type="HAMAP-Rule" id="MF_00052"/>
    </source>
</evidence>
<evidence type="ECO:0000256" key="11">
    <source>
        <dbReference type="ARBA" id="ARBA00022759"/>
    </source>
</evidence>
<dbReference type="InterPro" id="IPR024567">
    <property type="entry name" value="RNase_HII/HIII_dom"/>
</dbReference>
<proteinExistence type="inferred from homology"/>
<gene>
    <name evidence="14" type="primary">rnhB</name>
    <name evidence="18" type="ORF">NQX30_06625</name>
</gene>
<dbReference type="PROSITE" id="PS51975">
    <property type="entry name" value="RNASE_H_2"/>
    <property type="match status" value="1"/>
</dbReference>
<comment type="subcellular location">
    <subcellularLocation>
        <location evidence="4 14">Cytoplasm</location>
    </subcellularLocation>
</comment>
<keyword evidence="10 14" id="KW-0479">Metal-binding</keyword>
<evidence type="ECO:0000256" key="1">
    <source>
        <dbReference type="ARBA" id="ARBA00000077"/>
    </source>
</evidence>
<dbReference type="EMBL" id="JANQAO010000003">
    <property type="protein sequence ID" value="MDM5148039.1"/>
    <property type="molecule type" value="Genomic_DNA"/>
</dbReference>
<comment type="function">
    <text evidence="3 14 16">Endonuclease that specifically degrades the RNA of RNA-DNA hybrids.</text>
</comment>
<feature type="binding site" evidence="14 15">
    <location>
        <position position="101"/>
    </location>
    <ligand>
        <name>a divalent metal cation</name>
        <dbReference type="ChEBI" id="CHEBI:60240"/>
    </ligand>
</feature>
<feature type="binding site" evidence="14 15">
    <location>
        <position position="10"/>
    </location>
    <ligand>
        <name>a divalent metal cation</name>
        <dbReference type="ChEBI" id="CHEBI:60240"/>
    </ligand>
</feature>
<keyword evidence="8 14" id="KW-0963">Cytoplasm</keyword>
<comment type="similarity">
    <text evidence="5 14 16">Belongs to the RNase HII family.</text>
</comment>
<reference evidence="18" key="2">
    <citation type="journal article" date="2023" name="Microbiome">
        <title>Synthase-selected sorting approach identifies a beta-lactone synthase in a nudibranch symbiotic bacterium.</title>
        <authorList>
            <person name="Dzunkova M."/>
            <person name="La Clair J.J."/>
            <person name="Tyml T."/>
            <person name="Doud D."/>
            <person name="Schulz F."/>
            <person name="Piquer-Esteban S."/>
            <person name="Porcel Sanchis D."/>
            <person name="Osborn A."/>
            <person name="Robinson D."/>
            <person name="Louie K.B."/>
            <person name="Bowen B.P."/>
            <person name="Bowers R.M."/>
            <person name="Lee J."/>
            <person name="Arnau V."/>
            <person name="Diaz-Villanueva W."/>
            <person name="Stepanauskas R."/>
            <person name="Gosliner T."/>
            <person name="Date S.V."/>
            <person name="Northen T.R."/>
            <person name="Cheng J.F."/>
            <person name="Burkart M.D."/>
            <person name="Woyke T."/>
        </authorList>
    </citation>
    <scope>NUCLEOTIDE SEQUENCE</scope>
    <source>
        <strain evidence="18">Df01</strain>
    </source>
</reference>
<evidence type="ECO:0000256" key="10">
    <source>
        <dbReference type="ARBA" id="ARBA00022723"/>
    </source>
</evidence>
<name>A0ABT7QMW6_9GAMM</name>
<dbReference type="Pfam" id="PF01351">
    <property type="entry name" value="RNase_HII"/>
    <property type="match status" value="1"/>
</dbReference>
<keyword evidence="12 14" id="KW-0378">Hydrolase</keyword>
<dbReference type="Gene3D" id="3.30.420.10">
    <property type="entry name" value="Ribonuclease H-like superfamily/Ribonuclease H"/>
    <property type="match status" value="1"/>
</dbReference>
<evidence type="ECO:0000256" key="6">
    <source>
        <dbReference type="ARBA" id="ARBA00012180"/>
    </source>
</evidence>
<feature type="domain" description="RNase H type-2" evidence="17">
    <location>
        <begin position="4"/>
        <end position="192"/>
    </location>
</feature>
<dbReference type="NCBIfam" id="NF000595">
    <property type="entry name" value="PRK00015.1-3"/>
    <property type="match status" value="1"/>
</dbReference>
<keyword evidence="13 14" id="KW-0464">Manganese</keyword>
<dbReference type="PANTHER" id="PTHR10954:SF18">
    <property type="entry name" value="RIBONUCLEASE HII"/>
    <property type="match status" value="1"/>
</dbReference>
<evidence type="ECO:0000256" key="9">
    <source>
        <dbReference type="ARBA" id="ARBA00022722"/>
    </source>
</evidence>
<dbReference type="GO" id="GO:0004523">
    <property type="term" value="F:RNA-DNA hybrid ribonuclease activity"/>
    <property type="evidence" value="ECO:0007669"/>
    <property type="project" value="UniProtKB-EC"/>
</dbReference>
<dbReference type="CDD" id="cd07182">
    <property type="entry name" value="RNase_HII_bacteria_HII_like"/>
    <property type="match status" value="1"/>
</dbReference>
<comment type="catalytic activity">
    <reaction evidence="1 14 15 16">
        <text>Endonucleolytic cleavage to 5'-phosphomonoester.</text>
        <dbReference type="EC" id="3.1.26.4"/>
    </reaction>
</comment>
<dbReference type="PANTHER" id="PTHR10954">
    <property type="entry name" value="RIBONUCLEASE H2 SUBUNIT A"/>
    <property type="match status" value="1"/>
</dbReference>
<evidence type="ECO:0000313" key="19">
    <source>
        <dbReference type="Proteomes" id="UP001168167"/>
    </source>
</evidence>
<organism evidence="18 19">
    <name type="scientific">Candidatus Doriopsillibacter californiensis</name>
    <dbReference type="NCBI Taxonomy" id="2970740"/>
    <lineage>
        <taxon>Bacteria</taxon>
        <taxon>Pseudomonadati</taxon>
        <taxon>Pseudomonadota</taxon>
        <taxon>Gammaproteobacteria</taxon>
        <taxon>Candidatus Tethybacterales</taxon>
        <taxon>Candidatus Persebacteraceae</taxon>
        <taxon>Candidatus Doriopsillibacter</taxon>
    </lineage>
</organism>
<evidence type="ECO:0000256" key="3">
    <source>
        <dbReference type="ARBA" id="ARBA00004065"/>
    </source>
</evidence>
<evidence type="ECO:0000256" key="13">
    <source>
        <dbReference type="ARBA" id="ARBA00023211"/>
    </source>
</evidence>
<dbReference type="InterPro" id="IPR012337">
    <property type="entry name" value="RNaseH-like_sf"/>
</dbReference>
<evidence type="ECO:0000259" key="17">
    <source>
        <dbReference type="PROSITE" id="PS51975"/>
    </source>
</evidence>
<comment type="cofactor">
    <cofactor evidence="14 15">
        <name>Mn(2+)</name>
        <dbReference type="ChEBI" id="CHEBI:29035"/>
    </cofactor>
    <cofactor evidence="14 15">
        <name>Mg(2+)</name>
        <dbReference type="ChEBI" id="CHEBI:18420"/>
    </cofactor>
    <text evidence="14 15">Manganese or magnesium. Binds 1 divalent metal ion per monomer in the absence of substrate. May bind a second metal ion after substrate binding.</text>
</comment>
<evidence type="ECO:0000313" key="18">
    <source>
        <dbReference type="EMBL" id="MDM5148039.1"/>
    </source>
</evidence>
<dbReference type="InterPro" id="IPR036397">
    <property type="entry name" value="RNaseH_sf"/>
</dbReference>
<evidence type="ECO:0000256" key="5">
    <source>
        <dbReference type="ARBA" id="ARBA00007383"/>
    </source>
</evidence>
<evidence type="ECO:0000256" key="4">
    <source>
        <dbReference type="ARBA" id="ARBA00004496"/>
    </source>
</evidence>
<accession>A0ABT7QMW6</accession>
<dbReference type="InterPro" id="IPR022898">
    <property type="entry name" value="RNase_HII"/>
</dbReference>
<comment type="caution">
    <text evidence="18">The sequence shown here is derived from an EMBL/GenBank/DDBJ whole genome shotgun (WGS) entry which is preliminary data.</text>
</comment>
<dbReference type="EC" id="3.1.26.4" evidence="6 14"/>
<keyword evidence="9 14" id="KW-0540">Nuclease</keyword>
<dbReference type="Proteomes" id="UP001168167">
    <property type="component" value="Unassembled WGS sequence"/>
</dbReference>
<keyword evidence="11 14" id="KW-0255">Endonuclease</keyword>
<evidence type="ECO:0000256" key="7">
    <source>
        <dbReference type="ARBA" id="ARBA00019179"/>
    </source>
</evidence>
<dbReference type="InterPro" id="IPR001352">
    <property type="entry name" value="RNase_HII/HIII"/>
</dbReference>
<protein>
    <recommendedName>
        <fullName evidence="7 14">Ribonuclease HII</fullName>
        <shortName evidence="14">RNase HII</shortName>
        <ecNumber evidence="6 14">3.1.26.4</ecNumber>
    </recommendedName>
</protein>
<reference evidence="18" key="1">
    <citation type="submission" date="2022-08" db="EMBL/GenBank/DDBJ databases">
        <authorList>
            <person name="Dzunkova M."/>
            <person name="La Clair J."/>
            <person name="Tyml T."/>
            <person name="Doud D."/>
            <person name="Schulz F."/>
            <person name="Piquer S."/>
            <person name="Porcel Sanchis D."/>
            <person name="Osborn A."/>
            <person name="Robinson D."/>
            <person name="Louie K.B."/>
            <person name="Bowen B.P."/>
            <person name="Bowers R."/>
            <person name="Lee J."/>
            <person name="Arnau Llombart V."/>
            <person name="Diaz Villanueva W."/>
            <person name="Gosliner T."/>
            <person name="Northen T."/>
            <person name="Cheng J.-F."/>
            <person name="Burkart M.D."/>
            <person name="Woyke T."/>
        </authorList>
    </citation>
    <scope>NUCLEOTIDE SEQUENCE</scope>
    <source>
        <strain evidence="18">Df01</strain>
    </source>
</reference>
<evidence type="ECO:0000256" key="12">
    <source>
        <dbReference type="ARBA" id="ARBA00022801"/>
    </source>
</evidence>